<reference evidence="1 2" key="1">
    <citation type="submission" date="2024-03" db="EMBL/GenBank/DDBJ databases">
        <title>The genome assembly and annotation of the cricket Gryllus longicercus Weissman &amp; Gray.</title>
        <authorList>
            <person name="Szrajer S."/>
            <person name="Gray D."/>
            <person name="Ylla G."/>
        </authorList>
    </citation>
    <scope>NUCLEOTIDE SEQUENCE [LARGE SCALE GENOMIC DNA]</scope>
    <source>
        <strain evidence="1">DAG 2021-001</strain>
        <tissue evidence="1">Whole body minus gut</tissue>
    </source>
</reference>
<keyword evidence="2" id="KW-1185">Reference proteome</keyword>
<evidence type="ECO:0000313" key="1">
    <source>
        <dbReference type="EMBL" id="KAK7791734.1"/>
    </source>
</evidence>
<dbReference type="Proteomes" id="UP001378592">
    <property type="component" value="Unassembled WGS sequence"/>
</dbReference>
<accession>A0AAN9V519</accession>
<sequence>MGVAFDQWLTRKQSSYTSK</sequence>
<dbReference type="AlphaFoldDB" id="A0AAN9V519"/>
<proteinExistence type="predicted"/>
<gene>
    <name evidence="1" type="ORF">R5R35_000135</name>
</gene>
<name>A0AAN9V519_9ORTH</name>
<evidence type="ECO:0000313" key="2">
    <source>
        <dbReference type="Proteomes" id="UP001378592"/>
    </source>
</evidence>
<comment type="caution">
    <text evidence="1">The sequence shown here is derived from an EMBL/GenBank/DDBJ whole genome shotgun (WGS) entry which is preliminary data.</text>
</comment>
<dbReference type="EMBL" id="JAZDUA010000504">
    <property type="protein sequence ID" value="KAK7791734.1"/>
    <property type="molecule type" value="Genomic_DNA"/>
</dbReference>
<organism evidence="1 2">
    <name type="scientific">Gryllus longicercus</name>
    <dbReference type="NCBI Taxonomy" id="2509291"/>
    <lineage>
        <taxon>Eukaryota</taxon>
        <taxon>Metazoa</taxon>
        <taxon>Ecdysozoa</taxon>
        <taxon>Arthropoda</taxon>
        <taxon>Hexapoda</taxon>
        <taxon>Insecta</taxon>
        <taxon>Pterygota</taxon>
        <taxon>Neoptera</taxon>
        <taxon>Polyneoptera</taxon>
        <taxon>Orthoptera</taxon>
        <taxon>Ensifera</taxon>
        <taxon>Gryllidea</taxon>
        <taxon>Grylloidea</taxon>
        <taxon>Gryllidae</taxon>
        <taxon>Gryllinae</taxon>
        <taxon>Gryllus</taxon>
    </lineage>
</organism>
<protein>
    <submittedName>
        <fullName evidence="1">Uncharacterized protein</fullName>
    </submittedName>
</protein>